<dbReference type="Gene3D" id="2.30.29.30">
    <property type="entry name" value="Pleckstrin-homology domain (PH domain)/Phosphotyrosine-binding domain (PTB)"/>
    <property type="match status" value="1"/>
</dbReference>
<sequence length="1063" mass="119423">MPAGPAAPRPAELQMDPRSLYQLQRPAEAQPTTAPVTPAGQVQLTQPNLTLIPDFSPRYERIIKAPILKSRCEPLHKAHSKKIELEEDEILIDFKPAPVSPDARMLLNEMAQPYRRFISLQKTLSDGEIQVERRELIGETGEPSYPHSCRRNHQDPWGRNKLRTPIQFSSTPEDLSLLRIATSPDDYNDEEFHENIVRRGLFRKRSVSLEDGVQAVAVNEYILPRSLPTSPTSPTLGEAATSKISQSHRGVQRRRLRTGYGIPSPFVSSESLTNDATRDHSDGIWNESQATVLQADSLAALTPASKRRHLLILQHQQRSSMDTDALDAEDELNVYSTSPRIRLEAATPVTSTPSHETYSSPNGRRIEFLRRSPGPQAHSQSSSEFGLSRSGTTDISETSTTDDYITANTSMGTGTTTGSRPYLPAAISTASAADGSSFESASSVYSLARSEDGQQSSSGGYAESPPDREVWTEDERRRRRRTFTPPDYQDGQTAETNEPNRSSSIDPSLHHLPVEISTSPSRRQRARRSPHRNNKQQSRQTTVTTQLHQSMEEPGHVPTSDDSSCGHHYHVHHHHQHHHVHAESQPPTTQSQAQPQQQASLARHRRARESPRRKSSSHNAGRRRSTEDKNADLTGSLPRRRSRVSDTSRLSLDGSGRQITSTGRDNDLLTGTLKSPNSKILAKAISAESLRTDSPGSDSVFYTIDEPITDQTHCHHCGREVIEDIVQPPASFADSPDGGYRTLPKHTPGQRLFKKFDKRYRSEDRSEKRQHRSSFGSRCDVRAKSEERGSKISSKYDDFSRRRLQARSTDASMEILTGREDEDAYIEPYSSGEWIYIGDLQESYVWRRLNSKDCDEDLEYFKDRRGSQESTESERNFRKKYQAATHRMVHRKSSGEMYKRIQTKCFESDKTVVVRREAGGEFGFRIHGSKPVVVSAIEPDTPAESSGLEVGDIVMSVNGKSVMEATHSEVVRLAHSGSDVLELEVARTCNVLAPQMTGQKETKQESAFCQGYLWRKSKSANNASLSSSHDKWIRRWFALRHDNCLYYYKTETVNINLLNTLAL</sequence>
<dbReference type="Pfam" id="PF00595">
    <property type="entry name" value="PDZ"/>
    <property type="match status" value="1"/>
</dbReference>
<organism evidence="4 5">
    <name type="scientific">Trichogramma brassicae</name>
    <dbReference type="NCBI Taxonomy" id="86971"/>
    <lineage>
        <taxon>Eukaryota</taxon>
        <taxon>Metazoa</taxon>
        <taxon>Ecdysozoa</taxon>
        <taxon>Arthropoda</taxon>
        <taxon>Hexapoda</taxon>
        <taxon>Insecta</taxon>
        <taxon>Pterygota</taxon>
        <taxon>Neoptera</taxon>
        <taxon>Endopterygota</taxon>
        <taxon>Hymenoptera</taxon>
        <taxon>Apocrita</taxon>
        <taxon>Proctotrupomorpha</taxon>
        <taxon>Chalcidoidea</taxon>
        <taxon>Trichogrammatidae</taxon>
        <taxon>Trichogramma</taxon>
    </lineage>
</organism>
<feature type="compositionally biased region" description="Basic and acidic residues" evidence="1">
    <location>
        <begin position="779"/>
        <end position="794"/>
    </location>
</feature>
<dbReference type="PROSITE" id="PS50106">
    <property type="entry name" value="PDZ"/>
    <property type="match status" value="1"/>
</dbReference>
<feature type="region of interest" description="Disordered" evidence="1">
    <location>
        <begin position="1"/>
        <end position="39"/>
    </location>
</feature>
<feature type="compositionally biased region" description="Polar residues" evidence="1">
    <location>
        <begin position="30"/>
        <end position="39"/>
    </location>
</feature>
<dbReference type="EMBL" id="CADCXV010001127">
    <property type="protein sequence ID" value="CAB0041603.1"/>
    <property type="molecule type" value="Genomic_DNA"/>
</dbReference>
<feature type="region of interest" description="Disordered" evidence="1">
    <location>
        <begin position="447"/>
        <end position="673"/>
    </location>
</feature>
<feature type="compositionally biased region" description="Polar residues" evidence="1">
    <location>
        <begin position="377"/>
        <end position="391"/>
    </location>
</feature>
<dbReference type="SMART" id="SM00228">
    <property type="entry name" value="PDZ"/>
    <property type="match status" value="1"/>
</dbReference>
<dbReference type="InterPro" id="IPR001478">
    <property type="entry name" value="PDZ"/>
</dbReference>
<feature type="compositionally biased region" description="Polar residues" evidence="1">
    <location>
        <begin position="348"/>
        <end position="362"/>
    </location>
</feature>
<feature type="compositionally biased region" description="Basic and acidic residues" evidence="1">
    <location>
        <begin position="465"/>
        <end position="476"/>
    </location>
</feature>
<feature type="compositionally biased region" description="Low complexity" evidence="1">
    <location>
        <begin position="392"/>
        <end position="418"/>
    </location>
</feature>
<evidence type="ECO:0000313" key="5">
    <source>
        <dbReference type="Proteomes" id="UP000479190"/>
    </source>
</evidence>
<feature type="compositionally biased region" description="Low complexity" evidence="1">
    <location>
        <begin position="584"/>
        <end position="600"/>
    </location>
</feature>
<feature type="compositionally biased region" description="Basic residues" evidence="1">
    <location>
        <begin position="602"/>
        <end position="623"/>
    </location>
</feature>
<dbReference type="PANTHER" id="PTHR47644">
    <property type="entry name" value="AGAP008221-PA"/>
    <property type="match status" value="1"/>
</dbReference>
<feature type="compositionally biased region" description="Polar residues" evidence="1">
    <location>
        <begin position="490"/>
        <end position="506"/>
    </location>
</feature>
<feature type="region of interest" description="Disordered" evidence="1">
    <location>
        <begin position="229"/>
        <end position="253"/>
    </location>
</feature>
<feature type="region of interest" description="Disordered" evidence="1">
    <location>
        <begin position="755"/>
        <end position="794"/>
    </location>
</feature>
<keyword evidence="5" id="KW-1185">Reference proteome</keyword>
<dbReference type="PANTHER" id="PTHR47644:SF1">
    <property type="entry name" value="PDZ DOMAIN-CONTAINING PROTEIN"/>
    <property type="match status" value="1"/>
</dbReference>
<name>A0A6H5J2I2_9HYME</name>
<dbReference type="SUPFAM" id="SSF50729">
    <property type="entry name" value="PH domain-like"/>
    <property type="match status" value="1"/>
</dbReference>
<feature type="domain" description="PDZ" evidence="3">
    <location>
        <begin position="911"/>
        <end position="989"/>
    </location>
</feature>
<feature type="region of interest" description="Disordered" evidence="1">
    <location>
        <begin position="140"/>
        <end position="164"/>
    </location>
</feature>
<dbReference type="Proteomes" id="UP000479190">
    <property type="component" value="Unassembled WGS sequence"/>
</dbReference>
<protein>
    <recommendedName>
        <fullName evidence="6">PDZ domain-containing protein</fullName>
    </recommendedName>
</protein>
<dbReference type="OrthoDB" id="2157866at2759"/>
<accession>A0A6H5J2I2</accession>
<dbReference type="Gene3D" id="2.30.42.10">
    <property type="match status" value="1"/>
</dbReference>
<evidence type="ECO:0000313" key="4">
    <source>
        <dbReference type="EMBL" id="CAB0041603.1"/>
    </source>
</evidence>
<gene>
    <name evidence="4" type="ORF">TBRA_LOCUS13269</name>
</gene>
<dbReference type="InterPro" id="IPR001849">
    <property type="entry name" value="PH_domain"/>
</dbReference>
<dbReference type="CDD" id="cd00136">
    <property type="entry name" value="PDZ_canonical"/>
    <property type="match status" value="1"/>
</dbReference>
<feature type="compositionally biased region" description="Polar residues" evidence="1">
    <location>
        <begin position="535"/>
        <end position="549"/>
    </location>
</feature>
<feature type="compositionally biased region" description="Basic residues" evidence="1">
    <location>
        <begin position="567"/>
        <end position="580"/>
    </location>
</feature>
<feature type="compositionally biased region" description="Basic residues" evidence="1">
    <location>
        <begin position="522"/>
        <end position="534"/>
    </location>
</feature>
<dbReference type="PROSITE" id="PS50003">
    <property type="entry name" value="PH_DOMAIN"/>
    <property type="match status" value="1"/>
</dbReference>
<dbReference type="InterPro" id="IPR011993">
    <property type="entry name" value="PH-like_dom_sf"/>
</dbReference>
<dbReference type="AlphaFoldDB" id="A0A6H5J2I2"/>
<evidence type="ECO:0000259" key="2">
    <source>
        <dbReference type="PROSITE" id="PS50003"/>
    </source>
</evidence>
<dbReference type="SUPFAM" id="SSF50156">
    <property type="entry name" value="PDZ domain-like"/>
    <property type="match status" value="1"/>
</dbReference>
<evidence type="ECO:0000256" key="1">
    <source>
        <dbReference type="SAM" id="MobiDB-lite"/>
    </source>
</evidence>
<evidence type="ECO:0008006" key="6">
    <source>
        <dbReference type="Google" id="ProtNLM"/>
    </source>
</evidence>
<evidence type="ECO:0000259" key="3">
    <source>
        <dbReference type="PROSITE" id="PS50106"/>
    </source>
</evidence>
<dbReference type="InterPro" id="IPR036034">
    <property type="entry name" value="PDZ_sf"/>
</dbReference>
<feature type="domain" description="PH" evidence="2">
    <location>
        <begin position="1006"/>
        <end position="1063"/>
    </location>
</feature>
<feature type="region of interest" description="Disordered" evidence="1">
    <location>
        <begin position="343"/>
        <end position="420"/>
    </location>
</feature>
<reference evidence="4 5" key="1">
    <citation type="submission" date="2020-02" db="EMBL/GenBank/DDBJ databases">
        <authorList>
            <person name="Ferguson B K."/>
        </authorList>
    </citation>
    <scope>NUCLEOTIDE SEQUENCE [LARGE SCALE GENOMIC DNA]</scope>
</reference>
<feature type="region of interest" description="Disordered" evidence="1">
    <location>
        <begin position="729"/>
        <end position="748"/>
    </location>
</feature>
<proteinExistence type="predicted"/>